<dbReference type="EMBL" id="LWCA01000524">
    <property type="protein sequence ID" value="OAF68046.1"/>
    <property type="molecule type" value="Genomic_DNA"/>
</dbReference>
<comment type="subcellular location">
    <subcellularLocation>
        <location evidence="1 6">Nucleus</location>
    </subcellularLocation>
</comment>
<evidence type="ECO:0000313" key="9">
    <source>
        <dbReference type="EMBL" id="OAF68046.1"/>
    </source>
</evidence>
<dbReference type="GO" id="GO:0045893">
    <property type="term" value="P:positive regulation of DNA-templated transcription"/>
    <property type="evidence" value="ECO:0007669"/>
    <property type="project" value="InterPro"/>
</dbReference>
<name>A0A177B1F5_9BILA</name>
<dbReference type="InterPro" id="IPR036960">
    <property type="entry name" value="T-box_sf"/>
</dbReference>
<keyword evidence="5 6" id="KW-0539">Nucleus</keyword>
<comment type="caution">
    <text evidence="6">Lacks conserved residue(s) required for the propagation of feature annotation.</text>
</comment>
<dbReference type="PROSITE" id="PS01264">
    <property type="entry name" value="TBOX_2"/>
    <property type="match status" value="1"/>
</dbReference>
<dbReference type="PROSITE" id="PS50252">
    <property type="entry name" value="TBOX_3"/>
    <property type="match status" value="1"/>
</dbReference>
<dbReference type="GO" id="GO:0001708">
    <property type="term" value="P:cell fate specification"/>
    <property type="evidence" value="ECO:0007669"/>
    <property type="project" value="TreeGrafter"/>
</dbReference>
<keyword evidence="10" id="KW-1185">Reference proteome</keyword>
<feature type="compositionally biased region" description="Basic and acidic residues" evidence="7">
    <location>
        <begin position="31"/>
        <end position="43"/>
    </location>
</feature>
<evidence type="ECO:0000256" key="1">
    <source>
        <dbReference type="ARBA" id="ARBA00004123"/>
    </source>
</evidence>
<gene>
    <name evidence="9" type="ORF">A3Q56_04220</name>
</gene>
<dbReference type="Pfam" id="PF00907">
    <property type="entry name" value="T-box"/>
    <property type="match status" value="1"/>
</dbReference>
<dbReference type="Proteomes" id="UP000078046">
    <property type="component" value="Unassembled WGS sequence"/>
</dbReference>
<evidence type="ECO:0000256" key="2">
    <source>
        <dbReference type="ARBA" id="ARBA00023015"/>
    </source>
</evidence>
<feature type="compositionally biased region" description="Polar residues" evidence="7">
    <location>
        <begin position="44"/>
        <end position="57"/>
    </location>
</feature>
<dbReference type="InterPro" id="IPR001699">
    <property type="entry name" value="TF_T-box"/>
</dbReference>
<comment type="caution">
    <text evidence="9">The sequence shown here is derived from an EMBL/GenBank/DDBJ whole genome shotgun (WGS) entry which is preliminary data.</text>
</comment>
<dbReference type="Gene3D" id="2.60.40.820">
    <property type="entry name" value="Transcription factor, T-box"/>
    <property type="match status" value="1"/>
</dbReference>
<feature type="domain" description="T-box" evidence="8">
    <location>
        <begin position="202"/>
        <end position="387"/>
    </location>
</feature>
<evidence type="ECO:0000256" key="7">
    <source>
        <dbReference type="SAM" id="MobiDB-lite"/>
    </source>
</evidence>
<evidence type="ECO:0000259" key="8">
    <source>
        <dbReference type="PROSITE" id="PS50252"/>
    </source>
</evidence>
<evidence type="ECO:0000256" key="4">
    <source>
        <dbReference type="ARBA" id="ARBA00023163"/>
    </source>
</evidence>
<evidence type="ECO:0000256" key="6">
    <source>
        <dbReference type="PROSITE-ProRule" id="PRU00201"/>
    </source>
</evidence>
<dbReference type="PANTHER" id="PTHR11267:SF190">
    <property type="entry name" value="T-BOX TRANSCRIPTION FACTOR TBX20"/>
    <property type="match status" value="1"/>
</dbReference>
<proteinExistence type="predicted"/>
<dbReference type="PRINTS" id="PR00937">
    <property type="entry name" value="TBOX"/>
</dbReference>
<dbReference type="OrthoDB" id="7442607at2759"/>
<evidence type="ECO:0000256" key="3">
    <source>
        <dbReference type="ARBA" id="ARBA00023125"/>
    </source>
</evidence>
<dbReference type="SUPFAM" id="SSF49417">
    <property type="entry name" value="p53-like transcription factors"/>
    <property type="match status" value="1"/>
</dbReference>
<dbReference type="InterPro" id="IPR008967">
    <property type="entry name" value="p53-like_TF_DNA-bd_sf"/>
</dbReference>
<dbReference type="FunFam" id="2.60.40.820:FF:000008">
    <property type="entry name" value="T-box transcription factor TBX20"/>
    <property type="match status" value="1"/>
</dbReference>
<dbReference type="PROSITE" id="PS01283">
    <property type="entry name" value="TBOX_1"/>
    <property type="match status" value="1"/>
</dbReference>
<evidence type="ECO:0000256" key="5">
    <source>
        <dbReference type="ARBA" id="ARBA00023242"/>
    </source>
</evidence>
<feature type="region of interest" description="Disordered" evidence="7">
    <location>
        <begin position="31"/>
        <end position="57"/>
    </location>
</feature>
<accession>A0A177B1F5</accession>
<dbReference type="GO" id="GO:0000785">
    <property type="term" value="C:chromatin"/>
    <property type="evidence" value="ECO:0007669"/>
    <property type="project" value="TreeGrafter"/>
</dbReference>
<keyword evidence="2" id="KW-0805">Transcription regulation</keyword>
<dbReference type="GO" id="GO:0000981">
    <property type="term" value="F:DNA-binding transcription factor activity, RNA polymerase II-specific"/>
    <property type="evidence" value="ECO:0007669"/>
    <property type="project" value="TreeGrafter"/>
</dbReference>
<dbReference type="PANTHER" id="PTHR11267">
    <property type="entry name" value="T-BOX PROTEIN-RELATED"/>
    <property type="match status" value="1"/>
</dbReference>
<dbReference type="GO" id="GO:0005634">
    <property type="term" value="C:nucleus"/>
    <property type="evidence" value="ECO:0007669"/>
    <property type="project" value="UniProtKB-SubCell"/>
</dbReference>
<dbReference type="AlphaFoldDB" id="A0A177B1F5"/>
<sequence length="478" mass="55974">MEKENKISSNVKAFSISNLMNLNTKNQSHDIDHGGKEFEHDLSHTSNSDSCQLNNETWHGNNNSLRVSNSSNYEMQADTNWNLLTDAFQLRSVYPITYNPSLCIDISNLLQNYNQSKKYLQIHQNLQQNLLKRSIGQLLNNNSNKTKTQQLVNYSKPIVYQEYANLPKFSLSCSKIIIFVSLPEKHVISTGSDAMKDIFCELETKELWNKFYNLGTEMIITKSGRRMFPTICVSFKNLDPYQLYYLMLDIHQVDGKRYRYAYHRSCWLIAGKADIQNKNNIYLHPDGVQLGKNLLNRSISFEKLKLTNNNNNKHGHIVLNSMHKYEPRIHIVKVSTTLKANYKNWEKQDHRTFIFPNTVFIVVTAYQNQLITKLKIDSNPFAKGFRDIPRSIRVDRYCYEQLTKRARYKDNIDNDYNESNHFQSGQMKRNNVHFKPNDILLGKLDQNFHKYNIENNRPNTAKYVDISKDIETENILKN</sequence>
<dbReference type="SMART" id="SM00425">
    <property type="entry name" value="TBOX"/>
    <property type="match status" value="1"/>
</dbReference>
<keyword evidence="4" id="KW-0804">Transcription</keyword>
<protein>
    <submittedName>
        <fullName evidence="9">T-box protein 20</fullName>
    </submittedName>
</protein>
<dbReference type="GO" id="GO:0007507">
    <property type="term" value="P:heart development"/>
    <property type="evidence" value="ECO:0007669"/>
    <property type="project" value="TreeGrafter"/>
</dbReference>
<evidence type="ECO:0000313" key="10">
    <source>
        <dbReference type="Proteomes" id="UP000078046"/>
    </source>
</evidence>
<dbReference type="InterPro" id="IPR046360">
    <property type="entry name" value="T-box_DNA-bd"/>
</dbReference>
<reference evidence="9 10" key="1">
    <citation type="submission" date="2016-04" db="EMBL/GenBank/DDBJ databases">
        <title>The genome of Intoshia linei affirms orthonectids as highly simplified spiralians.</title>
        <authorList>
            <person name="Mikhailov K.V."/>
            <person name="Slusarev G.S."/>
            <person name="Nikitin M.A."/>
            <person name="Logacheva M.D."/>
            <person name="Penin A."/>
            <person name="Aleoshin V."/>
            <person name="Panchin Y.V."/>
        </authorList>
    </citation>
    <scope>NUCLEOTIDE SEQUENCE [LARGE SCALE GENOMIC DNA]</scope>
    <source>
        <strain evidence="9">Intl2013</strain>
        <tissue evidence="9">Whole animal</tissue>
    </source>
</reference>
<organism evidence="9 10">
    <name type="scientific">Intoshia linei</name>
    <dbReference type="NCBI Taxonomy" id="1819745"/>
    <lineage>
        <taxon>Eukaryota</taxon>
        <taxon>Metazoa</taxon>
        <taxon>Spiralia</taxon>
        <taxon>Lophotrochozoa</taxon>
        <taxon>Mesozoa</taxon>
        <taxon>Orthonectida</taxon>
        <taxon>Rhopaluridae</taxon>
        <taxon>Intoshia</taxon>
    </lineage>
</organism>
<dbReference type="InterPro" id="IPR018186">
    <property type="entry name" value="TF_T-box_CS"/>
</dbReference>
<dbReference type="GO" id="GO:0000978">
    <property type="term" value="F:RNA polymerase II cis-regulatory region sequence-specific DNA binding"/>
    <property type="evidence" value="ECO:0007669"/>
    <property type="project" value="InterPro"/>
</dbReference>
<keyword evidence="3 6" id="KW-0238">DNA-binding</keyword>